<dbReference type="EMBL" id="CP002038">
    <property type="protein sequence ID" value="ADM99415.1"/>
    <property type="molecule type" value="Genomic_DNA"/>
</dbReference>
<dbReference type="Proteomes" id="UP000006859">
    <property type="component" value="Chromosome"/>
</dbReference>
<dbReference type="HOGENOM" id="CLU_2329254_0_0_6"/>
<organism evidence="1 2">
    <name type="scientific">Dickeya dadantii (strain 3937)</name>
    <name type="common">Erwinia chrysanthemi (strain 3937)</name>
    <dbReference type="NCBI Taxonomy" id="198628"/>
    <lineage>
        <taxon>Bacteria</taxon>
        <taxon>Pseudomonadati</taxon>
        <taxon>Pseudomonadota</taxon>
        <taxon>Gammaproteobacteria</taxon>
        <taxon>Enterobacterales</taxon>
        <taxon>Pectobacteriaceae</taxon>
        <taxon>Dickeya</taxon>
    </lineage>
</organism>
<evidence type="ECO:0000313" key="1">
    <source>
        <dbReference type="EMBL" id="ADM99415.1"/>
    </source>
</evidence>
<proteinExistence type="predicted"/>
<accession>E0SM80</accession>
<protein>
    <submittedName>
        <fullName evidence="1">Uncharacterized protein</fullName>
    </submittedName>
</protein>
<name>E0SM80_DICD3</name>
<reference evidence="1 2" key="1">
    <citation type="journal article" date="2011" name="J. Bacteriol.">
        <title>Genome sequence of the plant-pathogenic bacterium Dickeya dadantii 3937.</title>
        <authorList>
            <person name="Glasner J.D."/>
            <person name="Yang C.H."/>
            <person name="Reverchon S."/>
            <person name="Hugouvieux-Cotte-Pattat N."/>
            <person name="Condemine G."/>
            <person name="Bohin J.P."/>
            <person name="Van Gijsegem F."/>
            <person name="Yang S."/>
            <person name="Franza T."/>
            <person name="Expert D."/>
            <person name="Plunkett G. III"/>
            <person name="San Francisco M.J."/>
            <person name="Charkowski A.O."/>
            <person name="Py B."/>
            <person name="Bell K."/>
            <person name="Rauscher L."/>
            <person name="Rodriguez-Palenzuela P."/>
            <person name="Toussaint A."/>
            <person name="Holeva M.C."/>
            <person name="He S.Y."/>
            <person name="Douet V."/>
            <person name="Boccara M."/>
            <person name="Blanco C."/>
            <person name="Toth I."/>
            <person name="Anderson B.D."/>
            <person name="Biehl B.S."/>
            <person name="Mau B."/>
            <person name="Flynn S.M."/>
            <person name="Barras F."/>
            <person name="Lindeberg M."/>
            <person name="Birch P.R."/>
            <person name="Tsuyumu S."/>
            <person name="Shi X."/>
            <person name="Hibbing M."/>
            <person name="Yap M.N."/>
            <person name="Carpentier M."/>
            <person name="Dassa E."/>
            <person name="Umehara M."/>
            <person name="Kim J.F."/>
            <person name="Rusch M."/>
            <person name="Soni P."/>
            <person name="Mayhew G.F."/>
            <person name="Fouts D.E."/>
            <person name="Gill S.R."/>
            <person name="Blattner F.R."/>
            <person name="Keen N.T."/>
            <person name="Perna N.T."/>
        </authorList>
    </citation>
    <scope>NUCLEOTIDE SEQUENCE [LARGE SCALE GENOMIC DNA]</scope>
    <source>
        <strain evidence="1 2">3937</strain>
    </source>
</reference>
<dbReference type="STRING" id="198628.Dda3937_01656"/>
<gene>
    <name evidence="1" type="ordered locus">Dda3937_01656</name>
</gene>
<evidence type="ECO:0000313" key="2">
    <source>
        <dbReference type="Proteomes" id="UP000006859"/>
    </source>
</evidence>
<keyword evidence="2" id="KW-1185">Reference proteome</keyword>
<sequence length="98" mass="11684">MSDKIKRSPVEKHNAWRFNTTIPRNVNKSVTGDKHRIYLQPDVWRIYIPERRNDKTDHSKTTQAQDILLTCRLNDNGYIFLIIKTVTTVIYYCTFRIV</sequence>
<dbReference type="KEGG" id="ddd:Dda3937_01656"/>
<dbReference type="AlphaFoldDB" id="E0SM80"/>